<feature type="region of interest" description="Disordered" evidence="1">
    <location>
        <begin position="1"/>
        <end position="24"/>
    </location>
</feature>
<accession>A0ABQ6JQD6</accession>
<comment type="caution">
    <text evidence="2">The sequence shown here is derived from an EMBL/GenBank/DDBJ whole genome shotgun (WGS) entry which is preliminary data.</text>
</comment>
<evidence type="ECO:0000256" key="1">
    <source>
        <dbReference type="SAM" id="MobiDB-lite"/>
    </source>
</evidence>
<keyword evidence="3" id="KW-1185">Reference proteome</keyword>
<sequence>MVCELRQPPAHTEHREHGTGTGIPPRPPALVALSVACVEQLRVDVVQIGRRHDEVGELGAQRAVRIPIAHPAGAPVDRHDALDARPGVQLGTRGLGQTHEALHDGREAAHRIQHALVDVEVAHEVVHARHPQGPPRNTAG</sequence>
<reference evidence="3" key="1">
    <citation type="journal article" date="2019" name="Int. J. Syst. Evol. Microbiol.">
        <title>The Global Catalogue of Microorganisms (GCM) 10K type strain sequencing project: providing services to taxonomists for standard genome sequencing and annotation.</title>
        <authorList>
            <consortium name="The Broad Institute Genomics Platform"/>
            <consortium name="The Broad Institute Genome Sequencing Center for Infectious Disease"/>
            <person name="Wu L."/>
            <person name="Ma J."/>
        </authorList>
    </citation>
    <scope>NUCLEOTIDE SEQUENCE [LARGE SCALE GENOMIC DNA]</scope>
    <source>
        <strain evidence="3">NBRC 108755</strain>
    </source>
</reference>
<protein>
    <submittedName>
        <fullName evidence="2">Uncharacterized protein</fullName>
    </submittedName>
</protein>
<dbReference type="Proteomes" id="UP001157069">
    <property type="component" value="Unassembled WGS sequence"/>
</dbReference>
<proteinExistence type="predicted"/>
<evidence type="ECO:0000313" key="3">
    <source>
        <dbReference type="Proteomes" id="UP001157069"/>
    </source>
</evidence>
<gene>
    <name evidence="2" type="ORF">GCM10025869_00090</name>
</gene>
<evidence type="ECO:0000313" key="2">
    <source>
        <dbReference type="EMBL" id="GMA89480.1"/>
    </source>
</evidence>
<dbReference type="EMBL" id="BSVA01000001">
    <property type="protein sequence ID" value="GMA89480.1"/>
    <property type="molecule type" value="Genomic_DNA"/>
</dbReference>
<organism evidence="2 3">
    <name type="scientific">Homoserinibacter gongjuensis</name>
    <dbReference type="NCBI Taxonomy" id="1162968"/>
    <lineage>
        <taxon>Bacteria</taxon>
        <taxon>Bacillati</taxon>
        <taxon>Actinomycetota</taxon>
        <taxon>Actinomycetes</taxon>
        <taxon>Micrococcales</taxon>
        <taxon>Microbacteriaceae</taxon>
        <taxon>Homoserinibacter</taxon>
    </lineage>
</organism>
<name>A0ABQ6JQD6_9MICO</name>